<dbReference type="Gene3D" id="2.40.50.140">
    <property type="entry name" value="Nucleic acid-binding proteins"/>
    <property type="match status" value="1"/>
</dbReference>
<organism evidence="8 9">
    <name type="scientific">Chlamydia muridarum</name>
    <dbReference type="NCBI Taxonomy" id="83560"/>
    <lineage>
        <taxon>Bacteria</taxon>
        <taxon>Pseudomonadati</taxon>
        <taxon>Chlamydiota</taxon>
        <taxon>Chlamydiia</taxon>
        <taxon>Chlamydiales</taxon>
        <taxon>Chlamydiaceae</taxon>
        <taxon>Chlamydia/Chlamydophila group</taxon>
        <taxon>Chlamydia</taxon>
    </lineage>
</organism>
<dbReference type="PROSITE" id="PS00056">
    <property type="entry name" value="RIBOSOMAL_S17"/>
    <property type="match status" value="1"/>
</dbReference>
<keyword evidence="4 6" id="KW-0689">Ribosomal protein</keyword>
<reference evidence="8 9" key="1">
    <citation type="submission" date="2014-02" db="EMBL/GenBank/DDBJ databases">
        <authorList>
            <person name="Chen C."/>
            <person name="Conrad T.A."/>
            <person name="Zhou Z."/>
            <person name="Lai Z."/>
            <person name="Zhong G."/>
        </authorList>
    </citation>
    <scope>NUCLEOTIDE SEQUENCE [LARGE SCALE GENOMIC DNA]</scope>
    <source>
        <strain evidence="8 9">Nigg3-28</strain>
    </source>
</reference>
<accession>A0A069ZSK2</accession>
<dbReference type="NCBIfam" id="NF004123">
    <property type="entry name" value="PRK05610.1"/>
    <property type="match status" value="1"/>
</dbReference>
<dbReference type="CDD" id="cd00364">
    <property type="entry name" value="Ribosomal_uS17"/>
    <property type="match status" value="1"/>
</dbReference>
<evidence type="ECO:0000256" key="2">
    <source>
        <dbReference type="ARBA" id="ARBA00022730"/>
    </source>
</evidence>
<keyword evidence="5 6" id="KW-0687">Ribonucleoprotein</keyword>
<dbReference type="RefSeq" id="WP_010231627.1">
    <property type="nucleotide sequence ID" value="NZ_CP007217.1"/>
</dbReference>
<sequence>MASDVRGRRKTKIGVVVSSKMEKTVVVRVERVYSHPQYAKVVRDSSKYYAHNELDVKEGDTVRIQETRPLSKTKRWRVVDRVN</sequence>
<dbReference type="EMBL" id="CP007217">
    <property type="protein sequence ID" value="AJR10872.1"/>
    <property type="molecule type" value="Genomic_DNA"/>
</dbReference>
<keyword evidence="2 6" id="KW-0699">rRNA-binding</keyword>
<dbReference type="PANTHER" id="PTHR10744:SF1">
    <property type="entry name" value="SMALL RIBOSOMAL SUBUNIT PROTEIN US17M"/>
    <property type="match status" value="1"/>
</dbReference>
<dbReference type="GO" id="GO:0019843">
    <property type="term" value="F:rRNA binding"/>
    <property type="evidence" value="ECO:0007669"/>
    <property type="project" value="UniProtKB-UniRule"/>
</dbReference>
<dbReference type="InterPro" id="IPR019984">
    <property type="entry name" value="Ribosomal_uS17_bact/chlr"/>
</dbReference>
<dbReference type="Proteomes" id="UP000260363">
    <property type="component" value="Chromosome"/>
</dbReference>
<dbReference type="InterPro" id="IPR012340">
    <property type="entry name" value="NA-bd_OB-fold"/>
</dbReference>
<evidence type="ECO:0000256" key="5">
    <source>
        <dbReference type="ARBA" id="ARBA00023274"/>
    </source>
</evidence>
<protein>
    <recommendedName>
        <fullName evidence="6">Small ribosomal subunit protein uS17</fullName>
    </recommendedName>
</protein>
<comment type="similarity">
    <text evidence="1 6 7">Belongs to the universal ribosomal protein uS17 family.</text>
</comment>
<dbReference type="InterPro" id="IPR019979">
    <property type="entry name" value="Ribosomal_uS17_CS"/>
</dbReference>
<dbReference type="KEGG" id="cmx:DNC_04100"/>
<evidence type="ECO:0000256" key="1">
    <source>
        <dbReference type="ARBA" id="ARBA00010254"/>
    </source>
</evidence>
<evidence type="ECO:0000256" key="7">
    <source>
        <dbReference type="RuleBase" id="RU003872"/>
    </source>
</evidence>
<dbReference type="PANTHER" id="PTHR10744">
    <property type="entry name" value="40S RIBOSOMAL PROTEIN S11 FAMILY MEMBER"/>
    <property type="match status" value="1"/>
</dbReference>
<dbReference type="SUPFAM" id="SSF50249">
    <property type="entry name" value="Nucleic acid-binding proteins"/>
    <property type="match status" value="1"/>
</dbReference>
<name>A0A069ZSK2_CHLMR</name>
<dbReference type="AlphaFoldDB" id="A0A069ZSK2"/>
<dbReference type="GO" id="GO:0022627">
    <property type="term" value="C:cytosolic small ribosomal subunit"/>
    <property type="evidence" value="ECO:0007669"/>
    <property type="project" value="UniProtKB-UniRule"/>
</dbReference>
<dbReference type="NCBIfam" id="TIGR03635">
    <property type="entry name" value="uS17_bact"/>
    <property type="match status" value="1"/>
</dbReference>
<dbReference type="GO" id="GO:0003735">
    <property type="term" value="F:structural constituent of ribosome"/>
    <property type="evidence" value="ECO:0007669"/>
    <property type="project" value="UniProtKB-UniRule"/>
</dbReference>
<comment type="function">
    <text evidence="6">One of the primary rRNA binding proteins, it binds specifically to the 5'-end of 16S ribosomal RNA.</text>
</comment>
<keyword evidence="3 6" id="KW-0694">RNA-binding</keyword>
<dbReference type="HAMAP" id="MF_01345_B">
    <property type="entry name" value="Ribosomal_uS17_B"/>
    <property type="match status" value="1"/>
</dbReference>
<gene>
    <name evidence="6" type="primary">rpsQ</name>
    <name evidence="8" type="ORF">BD36_04335</name>
</gene>
<comment type="subunit">
    <text evidence="6">Part of the 30S ribosomal subunit.</text>
</comment>
<dbReference type="PATRIC" id="fig|243161.6.peg.864"/>
<dbReference type="Pfam" id="PF00366">
    <property type="entry name" value="Ribosomal_S17"/>
    <property type="match status" value="1"/>
</dbReference>
<dbReference type="GeneID" id="1246173"/>
<dbReference type="KEGG" id="cmm:NC80_04070"/>
<dbReference type="PRINTS" id="PR00973">
    <property type="entry name" value="RIBOSOMALS17"/>
</dbReference>
<evidence type="ECO:0000256" key="6">
    <source>
        <dbReference type="HAMAP-Rule" id="MF_01345"/>
    </source>
</evidence>
<evidence type="ECO:0000256" key="4">
    <source>
        <dbReference type="ARBA" id="ARBA00022980"/>
    </source>
</evidence>
<dbReference type="STRING" id="83560.NC80_04070"/>
<dbReference type="SMR" id="A0A069ZSK2"/>
<dbReference type="InterPro" id="IPR000266">
    <property type="entry name" value="Ribosomal_uS17"/>
</dbReference>
<dbReference type="KEGG" id="cmg:NC81_04090"/>
<dbReference type="GO" id="GO:0006412">
    <property type="term" value="P:translation"/>
    <property type="evidence" value="ECO:0007669"/>
    <property type="project" value="UniProtKB-UniRule"/>
</dbReference>
<proteinExistence type="inferred from homology"/>
<evidence type="ECO:0000313" key="9">
    <source>
        <dbReference type="Proteomes" id="UP000260363"/>
    </source>
</evidence>
<evidence type="ECO:0000256" key="3">
    <source>
        <dbReference type="ARBA" id="ARBA00022884"/>
    </source>
</evidence>
<evidence type="ECO:0000313" key="8">
    <source>
        <dbReference type="EMBL" id="AJR10872.1"/>
    </source>
</evidence>
<dbReference type="OMA" id="HPMYGKF"/>